<dbReference type="AlphaFoldDB" id="A0AAQ3QRE0"/>
<evidence type="ECO:0000313" key="3">
    <source>
        <dbReference type="Proteomes" id="UP001304300"/>
    </source>
</evidence>
<reference evidence="2 3" key="1">
    <citation type="submission" date="2023-10" db="EMBL/GenBank/DDBJ databases">
        <title>Rubellicoccus peritrichatus gen. nov., sp. nov., isolated from an algae of coral reef tank.</title>
        <authorList>
            <person name="Luo J."/>
        </authorList>
    </citation>
    <scope>NUCLEOTIDE SEQUENCE [LARGE SCALE GENOMIC DNA]</scope>
    <source>
        <strain evidence="2 3">CR14</strain>
    </source>
</reference>
<evidence type="ECO:0000313" key="2">
    <source>
        <dbReference type="EMBL" id="WOO41228.1"/>
    </source>
</evidence>
<organism evidence="2 3">
    <name type="scientific">Rubellicoccus peritrichatus</name>
    <dbReference type="NCBI Taxonomy" id="3080537"/>
    <lineage>
        <taxon>Bacteria</taxon>
        <taxon>Pseudomonadati</taxon>
        <taxon>Verrucomicrobiota</taxon>
        <taxon>Opitutia</taxon>
        <taxon>Puniceicoccales</taxon>
        <taxon>Cerasicoccaceae</taxon>
        <taxon>Rubellicoccus</taxon>
    </lineage>
</organism>
<evidence type="ECO:0000256" key="1">
    <source>
        <dbReference type="SAM" id="Phobius"/>
    </source>
</evidence>
<dbReference type="SUPFAM" id="SSF48452">
    <property type="entry name" value="TPR-like"/>
    <property type="match status" value="1"/>
</dbReference>
<keyword evidence="1" id="KW-0472">Membrane</keyword>
<keyword evidence="3" id="KW-1185">Reference proteome</keyword>
<feature type="transmembrane region" description="Helical" evidence="1">
    <location>
        <begin position="12"/>
        <end position="34"/>
    </location>
</feature>
<accession>A0AAQ3QRE0</accession>
<proteinExistence type="predicted"/>
<dbReference type="Proteomes" id="UP001304300">
    <property type="component" value="Chromosome"/>
</dbReference>
<name>A0AAQ3QRE0_9BACT</name>
<sequence>MVEDYYGLVKHLLKRCLIALPVFVFGGIVIAYALGRSSAFAALGPTLIGVCCLIVGSCIIAEPIARIIAEPSGGIYYSRNQAKELSHTALCNARIQVHRKYYKSAKAAYESMISTCPRDVRPYKDLIVMYLDKLNDRQEALQVYEKSLKHLNKKDRESLFLMFK</sequence>
<dbReference type="Gene3D" id="1.25.40.10">
    <property type="entry name" value="Tetratricopeptide repeat domain"/>
    <property type="match status" value="1"/>
</dbReference>
<keyword evidence="1" id="KW-1133">Transmembrane helix</keyword>
<dbReference type="InterPro" id="IPR011990">
    <property type="entry name" value="TPR-like_helical_dom_sf"/>
</dbReference>
<evidence type="ECO:0008006" key="4">
    <source>
        <dbReference type="Google" id="ProtNLM"/>
    </source>
</evidence>
<dbReference type="KEGG" id="puo:RZN69_21615"/>
<protein>
    <recommendedName>
        <fullName evidence="4">Tetratricopeptide repeat protein</fullName>
    </recommendedName>
</protein>
<dbReference type="RefSeq" id="WP_317833649.1">
    <property type="nucleotide sequence ID" value="NZ_CP136920.1"/>
</dbReference>
<feature type="transmembrane region" description="Helical" evidence="1">
    <location>
        <begin position="40"/>
        <end position="61"/>
    </location>
</feature>
<dbReference type="EMBL" id="CP136920">
    <property type="protein sequence ID" value="WOO41228.1"/>
    <property type="molecule type" value="Genomic_DNA"/>
</dbReference>
<keyword evidence="1" id="KW-0812">Transmembrane</keyword>
<gene>
    <name evidence="2" type="ORF">RZN69_21615</name>
</gene>